<dbReference type="RefSeq" id="WP_024025206.1">
    <property type="nucleotide sequence ID" value="NZ_AYOZ01000060.1"/>
</dbReference>
<accession>W1RP25</accession>
<dbReference type="EMBL" id="AYOZ01000060">
    <property type="protein sequence ID" value="ETI58050.1"/>
    <property type="molecule type" value="Genomic_DNA"/>
</dbReference>
<dbReference type="AlphaFoldDB" id="W1RP25"/>
<gene>
    <name evidence="2" type="ORF">D104_15850</name>
</gene>
<evidence type="ECO:0000313" key="3">
    <source>
        <dbReference type="Proteomes" id="UP000018857"/>
    </source>
</evidence>
<dbReference type="Proteomes" id="UP000018857">
    <property type="component" value="Unassembled WGS sequence"/>
</dbReference>
<keyword evidence="3" id="KW-1185">Reference proteome</keyword>
<protein>
    <submittedName>
        <fullName evidence="2">Uncharacterized protein</fullName>
    </submittedName>
</protein>
<feature type="compositionally biased region" description="Acidic residues" evidence="1">
    <location>
        <begin position="1"/>
        <end position="14"/>
    </location>
</feature>
<name>W1RP25_9GAMM</name>
<reference evidence="2 3" key="1">
    <citation type="journal article" date="2014" name="Genome Announc.">
        <title>Draft Genome Sequence of Marinomonas sp. Strain D104, a Polycyclic Aromatic Hydrocarbon-Degrading Bacterium from the Deep-Sea Sediment of the Arctic Ocean.</title>
        <authorList>
            <person name="Dong C."/>
            <person name="Bai X."/>
            <person name="Lai Q."/>
            <person name="Xie Y."/>
            <person name="Chen X."/>
            <person name="Shao Z."/>
        </authorList>
    </citation>
    <scope>NUCLEOTIDE SEQUENCE [LARGE SCALE GENOMIC DNA]</scope>
    <source>
        <strain evidence="2 3">D104</strain>
    </source>
</reference>
<feature type="compositionally biased region" description="Polar residues" evidence="1">
    <location>
        <begin position="20"/>
        <end position="31"/>
    </location>
</feature>
<organism evidence="2 3">
    <name type="scientific">Marinomonas profundimaris</name>
    <dbReference type="NCBI Taxonomy" id="1208321"/>
    <lineage>
        <taxon>Bacteria</taxon>
        <taxon>Pseudomonadati</taxon>
        <taxon>Pseudomonadota</taxon>
        <taxon>Gammaproteobacteria</taxon>
        <taxon>Oceanospirillales</taxon>
        <taxon>Oceanospirillaceae</taxon>
        <taxon>Marinomonas</taxon>
    </lineage>
</organism>
<evidence type="ECO:0000256" key="1">
    <source>
        <dbReference type="SAM" id="MobiDB-lite"/>
    </source>
</evidence>
<dbReference type="eggNOG" id="ENOG5033CH5">
    <property type="taxonomic scope" value="Bacteria"/>
</dbReference>
<comment type="caution">
    <text evidence="2">The sequence shown here is derived from an EMBL/GenBank/DDBJ whole genome shotgun (WGS) entry which is preliminary data.</text>
</comment>
<proteinExistence type="predicted"/>
<sequence length="45" mass="5512">MSQFESDYEQTQDDIDNRADQLNPNNDSYWQSRGEEERPEDWEDQ</sequence>
<dbReference type="PATRIC" id="fig|1208321.3.peg.3150"/>
<evidence type="ECO:0000313" key="2">
    <source>
        <dbReference type="EMBL" id="ETI58050.1"/>
    </source>
</evidence>
<feature type="region of interest" description="Disordered" evidence="1">
    <location>
        <begin position="1"/>
        <end position="45"/>
    </location>
</feature>